<dbReference type="Proteomes" id="UP001148185">
    <property type="component" value="Unassembled WGS sequence"/>
</dbReference>
<dbReference type="PANTHER" id="PTHR43677">
    <property type="entry name" value="SHORT-CHAIN DEHYDROGENASE/REDUCTASE"/>
    <property type="match status" value="1"/>
</dbReference>
<comment type="caution">
    <text evidence="2">The sequence shown here is derived from an EMBL/GenBank/DDBJ whole genome shotgun (WGS) entry which is preliminary data.</text>
</comment>
<protein>
    <submittedName>
        <fullName evidence="2">Oxidoreductase</fullName>
    </submittedName>
</protein>
<dbReference type="InterPro" id="IPR011032">
    <property type="entry name" value="GroES-like_sf"/>
</dbReference>
<reference evidence="2 3" key="1">
    <citation type="submission" date="2022-05" db="EMBL/GenBank/DDBJ databases">
        <title>Novel Pseudomonas spp. Isolated from a Rainbow Trout Aquaculture Facility.</title>
        <authorList>
            <person name="Testerman T."/>
            <person name="Graf J."/>
        </authorList>
    </citation>
    <scope>NUCLEOTIDE SEQUENCE [LARGE SCALE GENOMIC DNA]</scope>
    <source>
        <strain evidence="2 3">ID1042</strain>
    </source>
</reference>
<dbReference type="CDD" id="cd08288">
    <property type="entry name" value="MDR_yhdh"/>
    <property type="match status" value="1"/>
</dbReference>
<proteinExistence type="predicted"/>
<dbReference type="SUPFAM" id="SSF51735">
    <property type="entry name" value="NAD(P)-binding Rossmann-fold domains"/>
    <property type="match status" value="1"/>
</dbReference>
<gene>
    <name evidence="2" type="ORF">M5G27_30570</name>
</gene>
<dbReference type="InterPro" id="IPR014188">
    <property type="entry name" value="Acrylyl-CoA_reductase_AcuI"/>
</dbReference>
<dbReference type="EMBL" id="JAMDHA010000066">
    <property type="protein sequence ID" value="MDD1011794.1"/>
    <property type="molecule type" value="Genomic_DNA"/>
</dbReference>
<dbReference type="SUPFAM" id="SSF50129">
    <property type="entry name" value="GroES-like"/>
    <property type="match status" value="1"/>
</dbReference>
<dbReference type="GO" id="GO:0043957">
    <property type="term" value="F:acryloyl-CoA reductase (NADPH) activity"/>
    <property type="evidence" value="ECO:0007669"/>
    <property type="project" value="TreeGrafter"/>
</dbReference>
<dbReference type="InterPro" id="IPR013154">
    <property type="entry name" value="ADH-like_N"/>
</dbReference>
<name>A0A9X4HGE7_9PSED</name>
<dbReference type="InterPro" id="IPR013149">
    <property type="entry name" value="ADH-like_C"/>
</dbReference>
<dbReference type="PANTHER" id="PTHR43677:SF1">
    <property type="entry name" value="ACRYLYL-COA REDUCTASE ACUI-RELATED"/>
    <property type="match status" value="1"/>
</dbReference>
<dbReference type="SMART" id="SM00829">
    <property type="entry name" value="PKS_ER"/>
    <property type="match status" value="1"/>
</dbReference>
<dbReference type="InterPro" id="IPR020843">
    <property type="entry name" value="ER"/>
</dbReference>
<evidence type="ECO:0000313" key="2">
    <source>
        <dbReference type="EMBL" id="MDD1011794.1"/>
    </source>
</evidence>
<dbReference type="Pfam" id="PF08240">
    <property type="entry name" value="ADH_N"/>
    <property type="match status" value="1"/>
</dbReference>
<dbReference type="Gene3D" id="3.90.180.10">
    <property type="entry name" value="Medium-chain alcohol dehydrogenases, catalytic domain"/>
    <property type="match status" value="1"/>
</dbReference>
<sequence length="329" mass="35190">MSFKAVLLNKDQQGFSARVTELEDEDLPAGSEVLISVEYSTLNYKDALALTDHSPVVRQWPMVPGIDGAGLVLESDDPRFLSGQRVVLNGWGAGERHWGCLAQRARVPADWLIRLPDSLSTWAAMAIGTAGYTAALSVDAVQKHGVQPEDGEVLVTGATGGVGSIAIALLAAQGYRVVAATGKPQERYYLEQLGATDIIEREELAAPGKPLQKERWTAVIDAVGSHTLANACAQTRYRGIVTACGLVQGMEFPASVAPFILRGVTLAGIDSVMAPHEFRDAAWKRLDRDLNRETLSSLAATIPLDQVVGAAQKIIEGKLRGRLVVDVNG</sequence>
<dbReference type="Pfam" id="PF00107">
    <property type="entry name" value="ADH_zinc_N"/>
    <property type="match status" value="1"/>
</dbReference>
<evidence type="ECO:0000259" key="1">
    <source>
        <dbReference type="SMART" id="SM00829"/>
    </source>
</evidence>
<dbReference type="NCBIfam" id="TIGR02823">
    <property type="entry name" value="oxido_YhdH"/>
    <property type="match status" value="1"/>
</dbReference>
<dbReference type="InterPro" id="IPR051397">
    <property type="entry name" value="Zn-ADH-like_protein"/>
</dbReference>
<dbReference type="AlphaFoldDB" id="A0A9X4HGE7"/>
<organism evidence="2 3">
    <name type="scientific">Pseudomonas shahriarae</name>
    <dbReference type="NCBI Taxonomy" id="2745512"/>
    <lineage>
        <taxon>Bacteria</taxon>
        <taxon>Pseudomonadati</taxon>
        <taxon>Pseudomonadota</taxon>
        <taxon>Gammaproteobacteria</taxon>
        <taxon>Pseudomonadales</taxon>
        <taxon>Pseudomonadaceae</taxon>
        <taxon>Pseudomonas</taxon>
    </lineage>
</organism>
<accession>A0A9X4HGE7</accession>
<evidence type="ECO:0000313" key="3">
    <source>
        <dbReference type="Proteomes" id="UP001148185"/>
    </source>
</evidence>
<keyword evidence="3" id="KW-1185">Reference proteome</keyword>
<feature type="domain" description="Enoyl reductase (ER)" evidence="1">
    <location>
        <begin position="14"/>
        <end position="325"/>
    </location>
</feature>
<dbReference type="InterPro" id="IPR036291">
    <property type="entry name" value="NAD(P)-bd_dom_sf"/>
</dbReference>
<dbReference type="RefSeq" id="WP_069557592.1">
    <property type="nucleotide sequence ID" value="NZ_JAMDHA010000066.1"/>
</dbReference>
<dbReference type="Gene3D" id="3.40.50.720">
    <property type="entry name" value="NAD(P)-binding Rossmann-like Domain"/>
    <property type="match status" value="1"/>
</dbReference>